<dbReference type="PANTHER" id="PTHR23389:SF6">
    <property type="entry name" value="REPLICATION FACTOR C SUBUNIT 1"/>
    <property type="match status" value="1"/>
</dbReference>
<keyword evidence="5 7" id="KW-0067">ATP-binding</keyword>
<gene>
    <name evidence="7" type="primary">rfcL</name>
    <name evidence="9" type="ORF">ENU09_00495</name>
    <name evidence="10" type="ORF">ENU20_02615</name>
</gene>
<dbReference type="InterPro" id="IPR003593">
    <property type="entry name" value="AAA+_ATPase"/>
</dbReference>
<dbReference type="CDD" id="cd00009">
    <property type="entry name" value="AAA"/>
    <property type="match status" value="1"/>
</dbReference>
<dbReference type="Pfam" id="PF21960">
    <property type="entry name" value="RCF1-5-like_lid"/>
    <property type="match status" value="1"/>
</dbReference>
<evidence type="ECO:0000313" key="9">
    <source>
        <dbReference type="EMBL" id="HGQ59195.1"/>
    </source>
</evidence>
<feature type="binding site" evidence="7">
    <location>
        <begin position="50"/>
        <end position="57"/>
    </location>
    <ligand>
        <name>ATP</name>
        <dbReference type="ChEBI" id="CHEBI:30616"/>
    </ligand>
</feature>
<dbReference type="AlphaFoldDB" id="A0A7C4NQX5"/>
<comment type="function">
    <text evidence="7">Part of the RFC clamp loader complex which loads the PCNA sliding clamp onto DNA.</text>
</comment>
<evidence type="ECO:0000256" key="1">
    <source>
        <dbReference type="ARBA" id="ARBA00006878"/>
    </source>
</evidence>
<keyword evidence="4 7" id="KW-0547">Nucleotide-binding</keyword>
<evidence type="ECO:0000256" key="2">
    <source>
        <dbReference type="ARBA" id="ARBA00014793"/>
    </source>
</evidence>
<evidence type="ECO:0000256" key="6">
    <source>
        <dbReference type="ARBA" id="ARBA00032141"/>
    </source>
</evidence>
<organism evidence="10">
    <name type="scientific">Staphylothermus marinus</name>
    <dbReference type="NCBI Taxonomy" id="2280"/>
    <lineage>
        <taxon>Archaea</taxon>
        <taxon>Thermoproteota</taxon>
        <taxon>Thermoprotei</taxon>
        <taxon>Desulfurococcales</taxon>
        <taxon>Desulfurococcaceae</taxon>
        <taxon>Staphylothermus</taxon>
    </lineage>
</organism>
<dbReference type="EMBL" id="DTBE01000013">
    <property type="protein sequence ID" value="HGQ59195.1"/>
    <property type="molecule type" value="Genomic_DNA"/>
</dbReference>
<dbReference type="GO" id="GO:0006260">
    <property type="term" value="P:DNA replication"/>
    <property type="evidence" value="ECO:0007669"/>
    <property type="project" value="UniProtKB-UniRule"/>
</dbReference>
<dbReference type="Gene3D" id="3.40.50.300">
    <property type="entry name" value="P-loop containing nucleotide triphosphate hydrolases"/>
    <property type="match status" value="1"/>
</dbReference>
<dbReference type="SMART" id="SM00382">
    <property type="entry name" value="AAA"/>
    <property type="match status" value="1"/>
</dbReference>
<evidence type="ECO:0000313" key="10">
    <source>
        <dbReference type="EMBL" id="HGQ73953.1"/>
    </source>
</evidence>
<dbReference type="SUPFAM" id="SSF52540">
    <property type="entry name" value="P-loop containing nucleoside triphosphate hydrolases"/>
    <property type="match status" value="1"/>
</dbReference>
<name>A0A7C4NQX5_STAMA</name>
<dbReference type="InterPro" id="IPR023935">
    <property type="entry name" value="Rep_factor-C_lsu"/>
</dbReference>
<evidence type="ECO:0000256" key="4">
    <source>
        <dbReference type="ARBA" id="ARBA00022741"/>
    </source>
</evidence>
<evidence type="ECO:0000256" key="7">
    <source>
        <dbReference type="HAMAP-Rule" id="MF_01508"/>
    </source>
</evidence>
<dbReference type="InterPro" id="IPR047854">
    <property type="entry name" value="RFC_lid"/>
</dbReference>
<evidence type="ECO:0000256" key="5">
    <source>
        <dbReference type="ARBA" id="ARBA00022840"/>
    </source>
</evidence>
<comment type="subunit">
    <text evidence="7">Heteromultimer composed of small subunits (RfcS) and large subunits (RfcL).</text>
</comment>
<dbReference type="EMBL" id="DTBP01000017">
    <property type="protein sequence ID" value="HGQ73953.1"/>
    <property type="molecule type" value="Genomic_DNA"/>
</dbReference>
<evidence type="ECO:0000256" key="3">
    <source>
        <dbReference type="ARBA" id="ARBA00022705"/>
    </source>
</evidence>
<dbReference type="Pfam" id="PF00004">
    <property type="entry name" value="AAA"/>
    <property type="match status" value="1"/>
</dbReference>
<dbReference type="Gene3D" id="1.10.8.60">
    <property type="match status" value="1"/>
</dbReference>
<reference evidence="10" key="1">
    <citation type="journal article" date="2020" name="mSystems">
        <title>Genome- and Community-Level Interaction Insights into Carbon Utilization and Element Cycling Functions of Hydrothermarchaeota in Hydrothermal Sediment.</title>
        <authorList>
            <person name="Zhou Z."/>
            <person name="Liu Y."/>
            <person name="Xu W."/>
            <person name="Pan J."/>
            <person name="Luo Z.H."/>
            <person name="Li M."/>
        </authorList>
    </citation>
    <scope>NUCLEOTIDE SEQUENCE [LARGE SCALE GENOMIC DNA]</scope>
    <source>
        <strain evidence="9">SpSt-638</strain>
        <strain evidence="10">SpSt-648</strain>
    </source>
</reference>
<sequence length="424" mass="48979">MSRVPWFIKHKPKRVDDVINQDDAKKILIPWIKQWFEGKVPDKKAVLLYGPAGCGKTSLVEAIANEYNLELIELNASDTRSKEGLERVVKTTISLRSLTKRGKLILLDEVDGISPREEYGAVETIVDLISKTMYPIVLTANDPWSQHLKPIRDVSILIQFKRLTEAQVVQGLRRICQAEGIRCDDDSLRELAKRSEGDMRSAINDLQAIGETYGRVTLDLVKAMATYRDREFAPFEALHRLFNADYIFKAKLAISQINIDYDTFIDWINEHIPTYYENLEEIARAYDALSRADVYRGRIIKSGSWDLLSYVMDMMGPGVAFSRLTYKYRWKTYKKPEKIQWITQMKKTREALYSISDKLSKRLLMSRRSVFSEIIPFLRVIFYLNPLKAAKLAHTYGFDEEEIKALSGNRSSDILKHYSALKKK</sequence>
<protein>
    <recommendedName>
        <fullName evidence="2 7">Replication factor C large subunit</fullName>
        <shortName evidence="7">RFC large subunit</shortName>
    </recommendedName>
    <alternativeName>
        <fullName evidence="6 7">Clamp loader large subunit</fullName>
    </alternativeName>
</protein>
<feature type="domain" description="AAA+ ATPase" evidence="8">
    <location>
        <begin position="42"/>
        <end position="164"/>
    </location>
</feature>
<dbReference type="GO" id="GO:0016887">
    <property type="term" value="F:ATP hydrolysis activity"/>
    <property type="evidence" value="ECO:0007669"/>
    <property type="project" value="InterPro"/>
</dbReference>
<dbReference type="NCBIfam" id="NF003229">
    <property type="entry name" value="PRK04195.1-5"/>
    <property type="match status" value="1"/>
</dbReference>
<comment type="caution">
    <text evidence="10">The sequence shown here is derived from an EMBL/GenBank/DDBJ whole genome shotgun (WGS) entry which is preliminary data.</text>
</comment>
<dbReference type="PANTHER" id="PTHR23389">
    <property type="entry name" value="CHROMOSOME TRANSMISSION FIDELITY FACTOR 18"/>
    <property type="match status" value="1"/>
</dbReference>
<dbReference type="GO" id="GO:0005524">
    <property type="term" value="F:ATP binding"/>
    <property type="evidence" value="ECO:0007669"/>
    <property type="project" value="UniProtKB-UniRule"/>
</dbReference>
<proteinExistence type="inferred from homology"/>
<keyword evidence="3 7" id="KW-0235">DNA replication</keyword>
<accession>A0A7C4NQX5</accession>
<evidence type="ECO:0000259" key="8">
    <source>
        <dbReference type="SMART" id="SM00382"/>
    </source>
</evidence>
<dbReference type="HAMAP" id="MF_01508">
    <property type="entry name" value="RfcL"/>
    <property type="match status" value="1"/>
</dbReference>
<dbReference type="InterPro" id="IPR027417">
    <property type="entry name" value="P-loop_NTPase"/>
</dbReference>
<comment type="similarity">
    <text evidence="1 7">Belongs to the activator 1 small subunits family. RfcL subfamily.</text>
</comment>
<dbReference type="InterPro" id="IPR003959">
    <property type="entry name" value="ATPase_AAA_core"/>
</dbReference>
<dbReference type="CDD" id="cd18140">
    <property type="entry name" value="HLD_clamp_RFC"/>
    <property type="match status" value="1"/>
</dbReference>
<dbReference type="GO" id="GO:0003689">
    <property type="term" value="F:DNA clamp loader activity"/>
    <property type="evidence" value="ECO:0007669"/>
    <property type="project" value="UniProtKB-UniRule"/>
</dbReference>